<evidence type="ECO:0000313" key="4">
    <source>
        <dbReference type="Proteomes" id="UP000762676"/>
    </source>
</evidence>
<feature type="transmembrane region" description="Helical" evidence="2">
    <location>
        <begin position="313"/>
        <end position="333"/>
    </location>
</feature>
<organism evidence="3 4">
    <name type="scientific">Elysia marginata</name>
    <dbReference type="NCBI Taxonomy" id="1093978"/>
    <lineage>
        <taxon>Eukaryota</taxon>
        <taxon>Metazoa</taxon>
        <taxon>Spiralia</taxon>
        <taxon>Lophotrochozoa</taxon>
        <taxon>Mollusca</taxon>
        <taxon>Gastropoda</taxon>
        <taxon>Heterobranchia</taxon>
        <taxon>Euthyneura</taxon>
        <taxon>Panpulmonata</taxon>
        <taxon>Sacoglossa</taxon>
        <taxon>Placobranchoidea</taxon>
        <taxon>Plakobranchidae</taxon>
        <taxon>Elysia</taxon>
    </lineage>
</organism>
<keyword evidence="2" id="KW-0812">Transmembrane</keyword>
<dbReference type="EMBL" id="BMAT01004144">
    <property type="protein sequence ID" value="GFR68940.1"/>
    <property type="molecule type" value="Genomic_DNA"/>
</dbReference>
<keyword evidence="2" id="KW-0472">Membrane</keyword>
<evidence type="ECO:0000256" key="2">
    <source>
        <dbReference type="SAM" id="Phobius"/>
    </source>
</evidence>
<dbReference type="AlphaFoldDB" id="A0AAV4F7G7"/>
<reference evidence="3 4" key="1">
    <citation type="journal article" date="2021" name="Elife">
        <title>Chloroplast acquisition without the gene transfer in kleptoplastic sea slugs, Plakobranchus ocellatus.</title>
        <authorList>
            <person name="Maeda T."/>
            <person name="Takahashi S."/>
            <person name="Yoshida T."/>
            <person name="Shimamura S."/>
            <person name="Takaki Y."/>
            <person name="Nagai Y."/>
            <person name="Toyoda A."/>
            <person name="Suzuki Y."/>
            <person name="Arimoto A."/>
            <person name="Ishii H."/>
            <person name="Satoh N."/>
            <person name="Nishiyama T."/>
            <person name="Hasebe M."/>
            <person name="Maruyama T."/>
            <person name="Minagawa J."/>
            <person name="Obokata J."/>
            <person name="Shigenobu S."/>
        </authorList>
    </citation>
    <scope>NUCLEOTIDE SEQUENCE [LARGE SCALE GENOMIC DNA]</scope>
</reference>
<dbReference type="Proteomes" id="UP000762676">
    <property type="component" value="Unassembled WGS sequence"/>
</dbReference>
<proteinExistence type="predicted"/>
<keyword evidence="4" id="KW-1185">Reference proteome</keyword>
<feature type="region of interest" description="Disordered" evidence="1">
    <location>
        <begin position="251"/>
        <end position="304"/>
    </location>
</feature>
<feature type="non-terminal residue" evidence="3">
    <location>
        <position position="1"/>
    </location>
</feature>
<comment type="caution">
    <text evidence="3">The sequence shown here is derived from an EMBL/GenBank/DDBJ whole genome shotgun (WGS) entry which is preliminary data.</text>
</comment>
<evidence type="ECO:0000313" key="3">
    <source>
        <dbReference type="EMBL" id="GFR68940.1"/>
    </source>
</evidence>
<keyword evidence="2" id="KW-1133">Transmembrane helix</keyword>
<feature type="compositionally biased region" description="Polar residues" evidence="1">
    <location>
        <begin position="291"/>
        <end position="304"/>
    </location>
</feature>
<feature type="transmembrane region" description="Helical" evidence="2">
    <location>
        <begin position="481"/>
        <end position="503"/>
    </location>
</feature>
<sequence>IRNIRMNIKKQCCETTAVPPKYTTEAPMGSFCPHCSSPKEKGFTEHEALMNEPLLRFGSDTAQQEQLCAEAIVPRYCSSSCDCAVTQKCQRWDHFNVYPLPTNDKCVINCLDISPDSWNRWNILPYGPSYVLIRTQPHFVLFTFLPTPTMPFGCSLRFDTPPYLSMFHRSSSVYSDHHVLNYLTSSLPNAGDIPHDYSHFNGYAANSLHNDNDIPSRGSEWPAQNSTFSSAPIGQALDNLSTRCFTVPSMSSTVRPHLKPPVGVSTTEASNKCRPRKNNGRLSDIRLPKSAGSNATHSKSSPPTFNPTPSLCVNFSVFFYFLLSVLFFLTPLASTQRAGRPDRVEVRLAAIIPSHFGLKSVFVRQITKSQITFVRFNSQRSRNARVRFDLRVAPSEDIRFVQSDSPREILNIFCKTVLGRNVVTILNVNNPLGMQRRSTGNNYILEMASYLGIPVISWDTQFTSASAVSVHIGDFFACKKIILDCVFFVTSGSISVALVWSFGYSFNNVLAIE</sequence>
<evidence type="ECO:0000256" key="1">
    <source>
        <dbReference type="SAM" id="MobiDB-lite"/>
    </source>
</evidence>
<accession>A0AAV4F7G7</accession>
<protein>
    <submittedName>
        <fullName evidence="3">Uncharacterized protein</fullName>
    </submittedName>
</protein>
<name>A0AAV4F7G7_9GAST</name>
<gene>
    <name evidence="3" type="ORF">ElyMa_002034900</name>
</gene>